<gene>
    <name evidence="10" type="ORF">TOLI1172_LOCUS5898</name>
</gene>
<proteinExistence type="inferred from homology"/>
<protein>
    <recommendedName>
        <fullName evidence="9">RNA polymerase II subunit A C-terminal domain phosphatase SSU72</fullName>
        <shortName evidence="9">CTD phosphatase SSU72</shortName>
        <ecNumber evidence="9">3.1.3.16</ecNumber>
    </recommendedName>
</protein>
<evidence type="ECO:0000256" key="6">
    <source>
        <dbReference type="ARBA" id="ARBA00023242"/>
    </source>
</evidence>
<evidence type="ECO:0000256" key="9">
    <source>
        <dbReference type="RuleBase" id="RU369031"/>
    </source>
</evidence>
<keyword evidence="6 9" id="KW-0539">Nucleus</keyword>
<reference evidence="10" key="1">
    <citation type="submission" date="2021-01" db="EMBL/GenBank/DDBJ databases">
        <authorList>
            <person name="Corre E."/>
            <person name="Pelletier E."/>
            <person name="Niang G."/>
            <person name="Scheremetjew M."/>
            <person name="Finn R."/>
            <person name="Kale V."/>
            <person name="Holt S."/>
            <person name="Cochrane G."/>
            <person name="Meng A."/>
            <person name="Brown T."/>
            <person name="Cohen L."/>
        </authorList>
    </citation>
    <scope>NUCLEOTIDE SEQUENCE</scope>
    <source>
        <strain evidence="10">CCMP3278</strain>
    </source>
</reference>
<organism evidence="10">
    <name type="scientific">Timspurckia oligopyrenoides</name>
    <dbReference type="NCBI Taxonomy" id="708627"/>
    <lineage>
        <taxon>Eukaryota</taxon>
        <taxon>Rhodophyta</taxon>
        <taxon>Bangiophyceae</taxon>
        <taxon>Porphyridiales</taxon>
        <taxon>Porphyridiaceae</taxon>
        <taxon>Timspurckia</taxon>
    </lineage>
</organism>
<comment type="catalytic activity">
    <reaction evidence="7 9">
        <text>O-phospho-L-seryl-[protein] + H2O = L-seryl-[protein] + phosphate</text>
        <dbReference type="Rhea" id="RHEA:20629"/>
        <dbReference type="Rhea" id="RHEA-COMP:9863"/>
        <dbReference type="Rhea" id="RHEA-COMP:11604"/>
        <dbReference type="ChEBI" id="CHEBI:15377"/>
        <dbReference type="ChEBI" id="CHEBI:29999"/>
        <dbReference type="ChEBI" id="CHEBI:43474"/>
        <dbReference type="ChEBI" id="CHEBI:83421"/>
        <dbReference type="EC" id="3.1.3.16"/>
    </reaction>
</comment>
<comment type="similarity">
    <text evidence="2 9">Belongs to the SSU72 phosphatase family.</text>
</comment>
<keyword evidence="3 9" id="KW-0507">mRNA processing</keyword>
<evidence type="ECO:0000256" key="5">
    <source>
        <dbReference type="ARBA" id="ARBA00022912"/>
    </source>
</evidence>
<evidence type="ECO:0000313" key="10">
    <source>
        <dbReference type="EMBL" id="CAD8821503.1"/>
    </source>
</evidence>
<dbReference type="GO" id="GO:0004722">
    <property type="term" value="F:protein serine/threonine phosphatase activity"/>
    <property type="evidence" value="ECO:0007669"/>
    <property type="project" value="UniProtKB-UniRule"/>
</dbReference>
<dbReference type="GO" id="GO:0006397">
    <property type="term" value="P:mRNA processing"/>
    <property type="evidence" value="ECO:0007669"/>
    <property type="project" value="UniProtKB-KW"/>
</dbReference>
<name>A0A7S1ESX4_9RHOD</name>
<dbReference type="InterPro" id="IPR006811">
    <property type="entry name" value="RNA_pol_II_suA"/>
</dbReference>
<evidence type="ECO:0000256" key="8">
    <source>
        <dbReference type="ARBA" id="ARBA00048336"/>
    </source>
</evidence>
<dbReference type="AlphaFoldDB" id="A0A7S1ESX4"/>
<dbReference type="PANTHER" id="PTHR20383">
    <property type="entry name" value="RNA POLYMERASE II SUBUNIT A C-TERMINAL DOMAIN PHOSPHATASE"/>
    <property type="match status" value="1"/>
</dbReference>
<accession>A0A7S1ESX4</accession>
<comment type="subcellular location">
    <subcellularLocation>
        <location evidence="1 9">Nucleus</location>
    </subcellularLocation>
</comment>
<keyword evidence="5 9" id="KW-0904">Protein phosphatase</keyword>
<evidence type="ECO:0000256" key="3">
    <source>
        <dbReference type="ARBA" id="ARBA00022664"/>
    </source>
</evidence>
<evidence type="ECO:0000256" key="4">
    <source>
        <dbReference type="ARBA" id="ARBA00022801"/>
    </source>
</evidence>
<comment type="catalytic activity">
    <reaction evidence="8 9">
        <text>O-phospho-L-threonyl-[protein] + H2O = L-threonyl-[protein] + phosphate</text>
        <dbReference type="Rhea" id="RHEA:47004"/>
        <dbReference type="Rhea" id="RHEA-COMP:11060"/>
        <dbReference type="Rhea" id="RHEA-COMP:11605"/>
        <dbReference type="ChEBI" id="CHEBI:15377"/>
        <dbReference type="ChEBI" id="CHEBI:30013"/>
        <dbReference type="ChEBI" id="CHEBI:43474"/>
        <dbReference type="ChEBI" id="CHEBI:61977"/>
        <dbReference type="EC" id="3.1.3.16"/>
    </reaction>
</comment>
<dbReference type="GO" id="GO:0005634">
    <property type="term" value="C:nucleus"/>
    <property type="evidence" value="ECO:0007669"/>
    <property type="project" value="UniProtKB-SubCell"/>
</dbReference>
<dbReference type="Pfam" id="PF04722">
    <property type="entry name" value="Ssu72"/>
    <property type="match status" value="1"/>
</dbReference>
<evidence type="ECO:0000256" key="1">
    <source>
        <dbReference type="ARBA" id="ARBA00004123"/>
    </source>
</evidence>
<sequence length="196" mass="22463">MPLYQRRFSCVCASNQNRSMAAHNAMIESGFENVWSYGTGSSVKLPGSAADKPNIYPFRTPYSQMYDELKSDNEARYIQNGVLRMLERNRKVKMGPERWQENFLPFDFVITFEERVFDAVLDDFATNRDPLTFEPVYIINLEIKDTHQEAASGATLAVQLAELLDAAEDVHNEIDGILEIFGEQTGQQLLYLPQFY</sequence>
<evidence type="ECO:0000256" key="2">
    <source>
        <dbReference type="ARBA" id="ARBA00008978"/>
    </source>
</evidence>
<evidence type="ECO:0000256" key="7">
    <source>
        <dbReference type="ARBA" id="ARBA00047761"/>
    </source>
</evidence>
<keyword evidence="4 9" id="KW-0378">Hydrolase</keyword>
<dbReference type="EC" id="3.1.3.16" evidence="9"/>
<dbReference type="Gene3D" id="3.40.50.2300">
    <property type="match status" value="2"/>
</dbReference>
<comment type="function">
    <text evidence="9">Protein phosphatase that catalyzes the dephosphorylation of the C-terminal domain of RNA polymerase II. Plays a role in RNA processing and termination.</text>
</comment>
<dbReference type="EMBL" id="HBFP01008244">
    <property type="protein sequence ID" value="CAD8821503.1"/>
    <property type="molecule type" value="Transcribed_RNA"/>
</dbReference>